<dbReference type="InterPro" id="IPR006115">
    <property type="entry name" value="6PGDH_NADP-bd"/>
</dbReference>
<dbReference type="InterPro" id="IPR051221">
    <property type="entry name" value="LDLR-related"/>
</dbReference>
<dbReference type="FunFam" id="4.10.400.10:FF:000002">
    <property type="entry name" value="Low-density lipoprotein receptor-related protein 1"/>
    <property type="match status" value="1"/>
</dbReference>
<evidence type="ECO:0000256" key="4">
    <source>
        <dbReference type="ARBA" id="ARBA00022692"/>
    </source>
</evidence>
<keyword evidence="8" id="KW-0472">Membrane</keyword>
<evidence type="ECO:0000256" key="12">
    <source>
        <dbReference type="PROSITE-ProRule" id="PRU00124"/>
    </source>
</evidence>
<feature type="disulfide bond" evidence="12">
    <location>
        <begin position="15"/>
        <end position="30"/>
    </location>
</feature>
<feature type="disulfide bond" evidence="12">
    <location>
        <begin position="1042"/>
        <end position="1060"/>
    </location>
</feature>
<evidence type="ECO:0000256" key="11">
    <source>
        <dbReference type="ARBA" id="ARBA00023180"/>
    </source>
</evidence>
<dbReference type="EMBL" id="JBBCAQ010000003">
    <property type="protein sequence ID" value="KAK7604916.1"/>
    <property type="molecule type" value="Genomic_DNA"/>
</dbReference>
<reference evidence="17 18" key="1">
    <citation type="submission" date="2024-03" db="EMBL/GenBank/DDBJ databases">
        <title>Adaptation during the transition from Ophiocordyceps entomopathogen to insect associate is accompanied by gene loss and intensified selection.</title>
        <authorList>
            <person name="Ward C.M."/>
            <person name="Onetto C.A."/>
            <person name="Borneman A.R."/>
        </authorList>
    </citation>
    <scope>NUCLEOTIDE SEQUENCE [LARGE SCALE GENOMIC DNA]</scope>
    <source>
        <strain evidence="17">AWRI1</strain>
        <tissue evidence="17">Single Adult Female</tissue>
    </source>
</reference>
<feature type="disulfide bond" evidence="12">
    <location>
        <begin position="129"/>
        <end position="147"/>
    </location>
</feature>
<dbReference type="CDD" id="cd19941">
    <property type="entry name" value="TIL"/>
    <property type="match status" value="1"/>
</dbReference>
<feature type="disulfide bond" evidence="12">
    <location>
        <begin position="1144"/>
        <end position="1159"/>
    </location>
</feature>
<dbReference type="InterPro" id="IPR049883">
    <property type="entry name" value="NOTCH1_EGF-like"/>
</dbReference>
<feature type="disulfide bond" evidence="12">
    <location>
        <begin position="1015"/>
        <end position="1030"/>
    </location>
</feature>
<feature type="domain" description="EGF-like calcium-binding" evidence="15">
    <location>
        <begin position="1285"/>
        <end position="1324"/>
    </location>
</feature>
<dbReference type="Pfam" id="PF03446">
    <property type="entry name" value="NAD_binding_2"/>
    <property type="match status" value="1"/>
</dbReference>
<feature type="disulfide bond" evidence="12">
    <location>
        <begin position="81"/>
        <end position="93"/>
    </location>
</feature>
<feature type="domain" description="EGF-like" evidence="16">
    <location>
        <begin position="204"/>
        <end position="243"/>
    </location>
</feature>
<evidence type="ECO:0000313" key="18">
    <source>
        <dbReference type="Proteomes" id="UP001367676"/>
    </source>
</evidence>
<feature type="domain" description="EGF-like" evidence="16">
    <location>
        <begin position="869"/>
        <end position="909"/>
    </location>
</feature>
<accession>A0AAN9TVA5</accession>
<dbReference type="SUPFAM" id="SSF51735">
    <property type="entry name" value="NAD(P)-binding Rossmann-fold domains"/>
    <property type="match status" value="1"/>
</dbReference>
<keyword evidence="3" id="KW-0254">Endocytosis</keyword>
<evidence type="ECO:0000256" key="3">
    <source>
        <dbReference type="ARBA" id="ARBA00022583"/>
    </source>
</evidence>
<dbReference type="CDD" id="cd00054">
    <property type="entry name" value="EGF_CA"/>
    <property type="match status" value="2"/>
</dbReference>
<dbReference type="GO" id="GO:0050661">
    <property type="term" value="F:NADP binding"/>
    <property type="evidence" value="ECO:0007669"/>
    <property type="project" value="InterPro"/>
</dbReference>
<dbReference type="Gene3D" id="3.40.50.720">
    <property type="entry name" value="NAD(P)-binding Rossmann-like Domain"/>
    <property type="match status" value="1"/>
</dbReference>
<keyword evidence="5" id="KW-0732">Signal</keyword>
<sequence>MSKCGEHCISNKLVCDGNPDCADKSDEANCGMSLKACSDPAYIQCHDKKCVANSSACNGVEDCTGGEDEKNCHPRLVMPKCGGKLFQCKDGSCILPSWICDGTKDCKDGEDEIPGCEERVRCQDNEFRCKNHKCIPKVFVCDGINDCIDESDEKNCSSKTIDFTQCTSSNGKFACNDNSRCIDIQQTCNKIKDCSDGSDENPIFCESKELCKNCTHECVHTITGPVCRCKDGFMLESSNNSCVDLNECYLFGKCDQKCTNTIGSYNCSCDLPYVLQSDGHTCKVQSGEALLLYTATNKINEFFLSSNVSYTIVDKIPGVVGVATGGRYVYWSVFQNDNQAIMRAQSDGSEPEAIVTSGVDQVEGIAVDWITMNIYFTNLGKKNIGVCSKDGYTCIVLHNEDIDQLRAIALSPKHGLMFWTDWGKRPLIARSGMDGSNVIVLVGGNVFRPYGVTVDEPAERVYWIEAKLKQIQTIKFDTTDRRIILGNIALHPFSIAIFENQMFWSDSRGREILACNKFSGRNRRSVLRDPVSHIHGIYIHHHLLQSRTNVTNPCNGAPCTDLCLLKPSSLGLSYKCACPEGKTLSLNGFTCHSVGSPRVLVATTLNHLVVIEYRTLGRPRITDNNLLTVGVITASTYDSKRNRIIMFDSTSRLLLSYNLQKTESEILYSSGLGELNSLHYDEIGDNLYWCDLYTMNIEVLNLNTLSRMVIISRSRVETPYDLALAPELDYLFISLIISYHHVEIYRYSMSGSVVSKMLLVDLGLNNLEVKMHYSKELQRLFFTNGPSGRIESIDVNGENRQIFLENQGLISLTSSNGILFWAERWSPYVFSKGPSDTQVERNIKLSDVFASGATVTVTPLSKWNASNSPCAVNNGGCSHLCLVSHQTTTKKICACPSGLALSIDDVTCMEAKSCSENEYQCLTGECISQKKVCNGHEDCVHGDDERSSICGAGLRCPAEQFLCANKMKCVDNSRRCDGNLDCSDGSDEICNRNCTKMHDKYWCFSGECIDIHFRCDSKVDCSGGYDELNCHSTNCSGNEFRCLSGQCIPLEWECDSEPDCVDGSDESPKCRGSRCYNGEFECNNKLCVDIRTTCNGIDDCGDNSDEVKCQYSQMARASHNFCSPRNEFFCPSNGRPCLPSTVRCNGTTECLDGSDEQNCTASSCIKGEEFYCVNSRKCISSQWVCDNYDDCGDNSDEAESACSVKSLPNNKCSGFKCGSGECVSLLKVCDKIPDCQDRSDEGKQCNVTCANFGCEYKCLQTPRGPQCLCQNGFSLDPKTNTTCVDVDECSQNMCSQQCENTNGSFKCSCYTSHYILRSDHISCKARGDSMIFVAASDISVDIFSNNLKHKIEMNLKTNVFRTIAGIDVDSFNRSIFILLSDDELRRVQIVESGGDDRMRLPGITSFTHDWITQNIYYVEEHIALKVTVWNSTQAIQIYHTNGTNYMWALAIDPFAGYIFWYECDSFLDNMISGKIKRADASGANPETIIENMAYGVTQLVVDSFGQHIYWINRLEHSIHRVNYDNTHGFTMTAIDDDAVAFTYFENHVYLVTRHLDNFGVKRCKIYGPPLRQCETVKTSLSYIQYLSIVQENRQKTIPNPCHGVLCSGVCVTSPVGLMCKHFDGSSSPIVESKALDASEIMLRKKNTFLETPHEEANSVEFEVNTSHTETSLKDYESNKDTLGKACKTAAFREAVDAIENFITNNDEGVPVNGTKEPSEDLFDQLKNSSTEVSKPKKKKKPSSTPSAQTTEKEVSSETRSSEENGPSVKKPKFSDDYATQILANHTGTPRKYQSLLDRPSTLLQPELQPIDVTSVSETLKEKNISPSKLKFGFLGLGNMGCGILKNLLNSGHSVTIWNRTPDKVSTQILFEIRNSNARVRQLKIDFFSSDREFVGDQSQFLLLR</sequence>
<dbReference type="PRINTS" id="PR00261">
    <property type="entry name" value="LDLRECEPTOR"/>
</dbReference>
<feature type="disulfide bond" evidence="12">
    <location>
        <begin position="1094"/>
        <end position="1109"/>
    </location>
</feature>
<gene>
    <name evidence="17" type="ORF">V9T40_006102</name>
</gene>
<feature type="disulfide bond" evidence="12">
    <location>
        <begin position="1035"/>
        <end position="1047"/>
    </location>
</feature>
<dbReference type="SMART" id="SM00179">
    <property type="entry name" value="EGF_CA"/>
    <property type="match status" value="3"/>
</dbReference>
<dbReference type="InterPro" id="IPR000033">
    <property type="entry name" value="LDLR_classB_rpt"/>
</dbReference>
<evidence type="ECO:0000256" key="8">
    <source>
        <dbReference type="ARBA" id="ARBA00023136"/>
    </source>
</evidence>
<dbReference type="InterPro" id="IPR023415">
    <property type="entry name" value="LDLR_class-A_CS"/>
</dbReference>
<name>A0AAN9TVA5_9HEMI</name>
<feature type="domain" description="EGF-like" evidence="16">
    <location>
        <begin position="1288"/>
        <end position="1324"/>
    </location>
</feature>
<feature type="domain" description="EGF-like calcium-binding" evidence="15">
    <location>
        <begin position="207"/>
        <end position="243"/>
    </location>
</feature>
<evidence type="ECO:0008006" key="19">
    <source>
        <dbReference type="Google" id="ProtNLM"/>
    </source>
</evidence>
<dbReference type="Pfam" id="PF14670">
    <property type="entry name" value="FXa_inhibition"/>
    <property type="match status" value="1"/>
</dbReference>
<evidence type="ECO:0000256" key="7">
    <source>
        <dbReference type="ARBA" id="ARBA00022989"/>
    </source>
</evidence>
<dbReference type="InterPro" id="IPR000742">
    <property type="entry name" value="EGF"/>
</dbReference>
<dbReference type="SMART" id="SM00192">
    <property type="entry name" value="LDLa"/>
    <property type="match status" value="13"/>
</dbReference>
<evidence type="ECO:0000259" key="16">
    <source>
        <dbReference type="SMART" id="SM00181"/>
    </source>
</evidence>
<dbReference type="SUPFAM" id="SSF63825">
    <property type="entry name" value="YWTD domain"/>
    <property type="match status" value="3"/>
</dbReference>
<dbReference type="SMART" id="SM00135">
    <property type="entry name" value="LY"/>
    <property type="match status" value="9"/>
</dbReference>
<dbReference type="PROSITE" id="PS01187">
    <property type="entry name" value="EGF_CA"/>
    <property type="match status" value="2"/>
</dbReference>
<feature type="disulfide bond" evidence="12">
    <location>
        <begin position="1217"/>
        <end position="1235"/>
    </location>
</feature>
<keyword evidence="9 12" id="KW-1015">Disulfide bond</keyword>
<dbReference type="Pfam" id="PF00058">
    <property type="entry name" value="Ldl_recept_b"/>
    <property type="match status" value="1"/>
</dbReference>
<feature type="disulfide bond" evidence="12">
    <location>
        <begin position="1082"/>
        <end position="1100"/>
    </location>
</feature>
<evidence type="ECO:0000256" key="10">
    <source>
        <dbReference type="ARBA" id="ARBA00023170"/>
    </source>
</evidence>
<feature type="disulfide bond" evidence="12">
    <location>
        <begin position="141"/>
        <end position="156"/>
    </location>
</feature>
<feature type="disulfide bond" evidence="12">
    <location>
        <begin position="88"/>
        <end position="106"/>
    </location>
</feature>
<feature type="domain" description="EGF-like calcium-binding" evidence="15">
    <location>
        <begin position="244"/>
        <end position="283"/>
    </location>
</feature>
<dbReference type="InterPro" id="IPR009030">
    <property type="entry name" value="Growth_fac_rcpt_cys_sf"/>
</dbReference>
<feature type="repeat" description="LDL-receptor class B" evidence="13">
    <location>
        <begin position="327"/>
        <end position="371"/>
    </location>
</feature>
<feature type="disulfide bond" evidence="12">
    <location>
        <begin position="1003"/>
        <end position="1021"/>
    </location>
</feature>
<dbReference type="SMART" id="SM00181">
    <property type="entry name" value="EGF"/>
    <property type="match status" value="6"/>
</dbReference>
<organism evidence="17 18">
    <name type="scientific">Parthenolecanium corni</name>
    <dbReference type="NCBI Taxonomy" id="536013"/>
    <lineage>
        <taxon>Eukaryota</taxon>
        <taxon>Metazoa</taxon>
        <taxon>Ecdysozoa</taxon>
        <taxon>Arthropoda</taxon>
        <taxon>Hexapoda</taxon>
        <taxon>Insecta</taxon>
        <taxon>Pterygota</taxon>
        <taxon>Neoptera</taxon>
        <taxon>Paraneoptera</taxon>
        <taxon>Hemiptera</taxon>
        <taxon>Sternorrhyncha</taxon>
        <taxon>Coccoidea</taxon>
        <taxon>Coccidae</taxon>
        <taxon>Parthenolecanium</taxon>
    </lineage>
</organism>
<dbReference type="SUPFAM" id="SSF57424">
    <property type="entry name" value="LDL receptor-like module"/>
    <property type="match status" value="13"/>
</dbReference>
<feature type="repeat" description="LDL-receptor class B" evidence="13">
    <location>
        <begin position="685"/>
        <end position="728"/>
    </location>
</feature>
<dbReference type="Gene3D" id="2.10.25.10">
    <property type="entry name" value="Laminin"/>
    <property type="match status" value="4"/>
</dbReference>
<dbReference type="PROSITE" id="PS01209">
    <property type="entry name" value="LDLRA_1"/>
    <property type="match status" value="6"/>
</dbReference>
<evidence type="ECO:0000256" key="1">
    <source>
        <dbReference type="ARBA" id="ARBA00004167"/>
    </source>
</evidence>
<evidence type="ECO:0000256" key="13">
    <source>
        <dbReference type="PROSITE-ProRule" id="PRU00461"/>
    </source>
</evidence>
<comment type="subcellular location">
    <subcellularLocation>
        <location evidence="1">Membrane</location>
        <topology evidence="1">Single-pass membrane protein</topology>
    </subcellularLocation>
</comment>
<dbReference type="GO" id="GO:0005509">
    <property type="term" value="F:calcium ion binding"/>
    <property type="evidence" value="ECO:0007669"/>
    <property type="project" value="InterPro"/>
</dbReference>
<feature type="domain" description="EGF-like" evidence="16">
    <location>
        <begin position="553"/>
        <end position="592"/>
    </location>
</feature>
<comment type="caution">
    <text evidence="12">Lacks conserved residue(s) required for the propagation of feature annotation.</text>
</comment>
<dbReference type="Gene3D" id="2.120.10.30">
    <property type="entry name" value="TolB, C-terminal domain"/>
    <property type="match status" value="3"/>
</dbReference>
<dbReference type="Pfam" id="PF07645">
    <property type="entry name" value="EGF_CA"/>
    <property type="match status" value="2"/>
</dbReference>
<comment type="caution">
    <text evidence="17">The sequence shown here is derived from an EMBL/GenBank/DDBJ whole genome shotgun (WGS) entry which is preliminary data.</text>
</comment>
<feature type="disulfide bond" evidence="12">
    <location>
        <begin position="921"/>
        <end position="939"/>
    </location>
</feature>
<dbReference type="PANTHER" id="PTHR22722:SF14">
    <property type="entry name" value="MEGALIN, ISOFORM A"/>
    <property type="match status" value="1"/>
</dbReference>
<dbReference type="FunFam" id="2.120.10.30:FF:000241">
    <property type="entry name" value="Low-density lipoprotein receptor-related protein 6"/>
    <property type="match status" value="1"/>
</dbReference>
<feature type="repeat" description="LDL-receptor class B" evidence="13">
    <location>
        <begin position="415"/>
        <end position="458"/>
    </location>
</feature>
<dbReference type="InterPro" id="IPR018097">
    <property type="entry name" value="EGF_Ca-bd_CS"/>
</dbReference>
<dbReference type="Proteomes" id="UP001367676">
    <property type="component" value="Unassembled WGS sequence"/>
</dbReference>
<feature type="domain" description="EGF-like" evidence="16">
    <location>
        <begin position="1248"/>
        <end position="1284"/>
    </location>
</feature>
<feature type="disulfide bond" evidence="12">
    <location>
        <begin position="122"/>
        <end position="134"/>
    </location>
</feature>
<evidence type="ECO:0000256" key="2">
    <source>
        <dbReference type="ARBA" id="ARBA00022536"/>
    </source>
</evidence>
<evidence type="ECO:0000313" key="17">
    <source>
        <dbReference type="EMBL" id="KAK7604916.1"/>
    </source>
</evidence>
<keyword evidence="2" id="KW-0245">EGF-like domain</keyword>
<keyword evidence="4" id="KW-0812">Transmembrane</keyword>
<keyword evidence="18" id="KW-1185">Reference proteome</keyword>
<dbReference type="PANTHER" id="PTHR22722">
    <property type="entry name" value="LOW-DENSITY LIPOPROTEIN RECEPTOR-RELATED PROTEIN 2-RELATED"/>
    <property type="match status" value="1"/>
</dbReference>
<dbReference type="Pfam" id="PF00057">
    <property type="entry name" value="Ldl_recept_a"/>
    <property type="match status" value="11"/>
</dbReference>
<feature type="disulfide bond" evidence="12">
    <location>
        <begin position="914"/>
        <end position="926"/>
    </location>
</feature>
<evidence type="ECO:0000256" key="5">
    <source>
        <dbReference type="ARBA" id="ARBA00022729"/>
    </source>
</evidence>
<dbReference type="GO" id="GO:0043235">
    <property type="term" value="C:receptor complex"/>
    <property type="evidence" value="ECO:0007669"/>
    <property type="project" value="TreeGrafter"/>
</dbReference>
<dbReference type="SUPFAM" id="SSF57184">
    <property type="entry name" value="Growth factor receptor domain"/>
    <property type="match status" value="1"/>
</dbReference>
<dbReference type="FunFam" id="4.10.400.10:FF:000065">
    <property type="entry name" value="Transmembrane protease serine 7"/>
    <property type="match status" value="1"/>
</dbReference>
<dbReference type="PROSITE" id="PS51120">
    <property type="entry name" value="LDLRB"/>
    <property type="match status" value="4"/>
</dbReference>
<feature type="disulfide bond" evidence="12">
    <location>
        <begin position="45"/>
        <end position="63"/>
    </location>
</feature>
<feature type="compositionally biased region" description="Basic and acidic residues" evidence="14">
    <location>
        <begin position="1750"/>
        <end position="1762"/>
    </location>
</feature>
<proteinExistence type="predicted"/>
<dbReference type="Gene3D" id="4.10.400.10">
    <property type="entry name" value="Low-density Lipoprotein Receptor"/>
    <property type="match status" value="13"/>
</dbReference>
<dbReference type="InterPro" id="IPR002172">
    <property type="entry name" value="LDrepeatLR_classA_rpt"/>
</dbReference>
<keyword evidence="6" id="KW-0677">Repeat</keyword>
<dbReference type="InterPro" id="IPR011042">
    <property type="entry name" value="6-blade_b-propeller_TolB-like"/>
</dbReference>
<keyword evidence="11" id="KW-0325">Glycoprotein</keyword>
<evidence type="ECO:0000256" key="14">
    <source>
        <dbReference type="SAM" id="MobiDB-lite"/>
    </source>
</evidence>
<protein>
    <recommendedName>
        <fullName evidence="19">Vitellogenin receptor</fullName>
    </recommendedName>
</protein>
<feature type="domain" description="EGF-like" evidence="16">
    <location>
        <begin position="247"/>
        <end position="283"/>
    </location>
</feature>
<dbReference type="InterPro" id="IPR036055">
    <property type="entry name" value="LDL_receptor-like_sf"/>
</dbReference>
<evidence type="ECO:0000256" key="6">
    <source>
        <dbReference type="ARBA" id="ARBA00022737"/>
    </source>
</evidence>
<feature type="region of interest" description="Disordered" evidence="14">
    <location>
        <begin position="1727"/>
        <end position="1775"/>
    </location>
</feature>
<dbReference type="PROSITE" id="PS50068">
    <property type="entry name" value="LDLRA_2"/>
    <property type="match status" value="13"/>
</dbReference>
<feature type="disulfide bond" evidence="12">
    <location>
        <begin position="1075"/>
        <end position="1087"/>
    </location>
</feature>
<keyword evidence="7" id="KW-1133">Transmembrane helix</keyword>
<dbReference type="InterPro" id="IPR036291">
    <property type="entry name" value="NAD(P)-bd_dom_sf"/>
</dbReference>
<dbReference type="InterPro" id="IPR001881">
    <property type="entry name" value="EGF-like_Ca-bd_dom"/>
</dbReference>
<dbReference type="CDD" id="cd00112">
    <property type="entry name" value="LDLa"/>
    <property type="match status" value="13"/>
</dbReference>
<feature type="repeat" description="LDL-receptor class B" evidence="13">
    <location>
        <begin position="459"/>
        <end position="501"/>
    </location>
</feature>
<dbReference type="GO" id="GO:0042562">
    <property type="term" value="F:hormone binding"/>
    <property type="evidence" value="ECO:0007669"/>
    <property type="project" value="TreeGrafter"/>
</dbReference>
<feature type="disulfide bond" evidence="12">
    <location>
        <begin position="57"/>
        <end position="72"/>
    </location>
</feature>
<evidence type="ECO:0000256" key="9">
    <source>
        <dbReference type="ARBA" id="ARBA00023157"/>
    </source>
</evidence>
<dbReference type="GO" id="GO:0006898">
    <property type="term" value="P:receptor-mediated endocytosis"/>
    <property type="evidence" value="ECO:0007669"/>
    <property type="project" value="TreeGrafter"/>
</dbReference>
<dbReference type="SUPFAM" id="SSF57196">
    <property type="entry name" value="EGF/Laminin"/>
    <property type="match status" value="3"/>
</dbReference>
<evidence type="ECO:0000259" key="15">
    <source>
        <dbReference type="SMART" id="SM00179"/>
    </source>
</evidence>
<dbReference type="GO" id="GO:0016324">
    <property type="term" value="C:apical plasma membrane"/>
    <property type="evidence" value="ECO:0007669"/>
    <property type="project" value="TreeGrafter"/>
</dbReference>
<keyword evidence="10" id="KW-0675">Receptor</keyword>